<protein>
    <submittedName>
        <fullName evidence="5">WD domain, G-beta repeat</fullName>
    </submittedName>
</protein>
<evidence type="ECO:0000256" key="3">
    <source>
        <dbReference type="PROSITE-ProRule" id="PRU00221"/>
    </source>
</evidence>
<evidence type="ECO:0000313" key="6">
    <source>
        <dbReference type="Proteomes" id="UP000317648"/>
    </source>
</evidence>
<dbReference type="PROSITE" id="PS50082">
    <property type="entry name" value="WD_REPEATS_2"/>
    <property type="match status" value="3"/>
</dbReference>
<dbReference type="Proteomes" id="UP000317648">
    <property type="component" value="Chromosome"/>
</dbReference>
<dbReference type="RefSeq" id="WP_145055201.1">
    <property type="nucleotide sequence ID" value="NZ_CP036433.1"/>
</dbReference>
<dbReference type="InterPro" id="IPR050349">
    <property type="entry name" value="WD_LIS1/nudF_dynein_reg"/>
</dbReference>
<dbReference type="InterPro" id="IPR001680">
    <property type="entry name" value="WD40_rpt"/>
</dbReference>
<proteinExistence type="predicted"/>
<dbReference type="OrthoDB" id="246112at2"/>
<keyword evidence="2" id="KW-0677">Repeat</keyword>
<evidence type="ECO:0000313" key="5">
    <source>
        <dbReference type="EMBL" id="QDU96580.1"/>
    </source>
</evidence>
<dbReference type="AlphaFoldDB" id="A0A518DXM3"/>
<feature type="region of interest" description="Disordered" evidence="4">
    <location>
        <begin position="286"/>
        <end position="305"/>
    </location>
</feature>
<evidence type="ECO:0000256" key="2">
    <source>
        <dbReference type="ARBA" id="ARBA00022737"/>
    </source>
</evidence>
<dbReference type="SMART" id="SM00320">
    <property type="entry name" value="WD40"/>
    <property type="match status" value="6"/>
</dbReference>
<dbReference type="PROSITE" id="PS50294">
    <property type="entry name" value="WD_REPEATS_REGION"/>
    <property type="match status" value="1"/>
</dbReference>
<feature type="repeat" description="WD" evidence="3">
    <location>
        <begin position="79"/>
        <end position="113"/>
    </location>
</feature>
<evidence type="ECO:0000256" key="4">
    <source>
        <dbReference type="SAM" id="MobiDB-lite"/>
    </source>
</evidence>
<dbReference type="KEGG" id="lcre:Pla8534_44010"/>
<dbReference type="Gene3D" id="2.130.10.10">
    <property type="entry name" value="YVTN repeat-like/Quinoprotein amine dehydrogenase"/>
    <property type="match status" value="3"/>
</dbReference>
<feature type="repeat" description="WD" evidence="3">
    <location>
        <begin position="118"/>
        <end position="159"/>
    </location>
</feature>
<name>A0A518DXM3_9BACT</name>
<dbReference type="EMBL" id="CP036433">
    <property type="protein sequence ID" value="QDU96580.1"/>
    <property type="molecule type" value="Genomic_DNA"/>
</dbReference>
<dbReference type="SUPFAM" id="SSF50978">
    <property type="entry name" value="WD40 repeat-like"/>
    <property type="match status" value="1"/>
</dbReference>
<sequence>MPDKLTKTEKTYFVDDGAKRGPMTMFRVRFHPTEPKLLALCVDRRVAFWDLNGQPQEVKGKKDKVVVGELLCPHEIGWIRGFDIHPRGEFVATGGSDRTLRLWKWTDGRPSEQPVQQVAAHDGWVEAVAFSPDGQTIATAGADRLVKVWDAASLKPIQSLTGHSKYASDLTYSPDGKLLISGADDGLAIVRDATNYAEVRRIEFGSANDQSGQLPRHSGVHRLAVSHDNRWLGVAGGEKLDVYELASGEVVASERLNMEVAFHPAADVLAGGEGEVKCWTYETGKFAPPEKDKNGKPQTPKGIPGKSFALVKRGDWSLGLSFSQDGRQVALGKADGTVEVYDVA</sequence>
<reference evidence="5 6" key="1">
    <citation type="submission" date="2019-02" db="EMBL/GenBank/DDBJ databases">
        <title>Deep-cultivation of Planctomycetes and their phenomic and genomic characterization uncovers novel biology.</title>
        <authorList>
            <person name="Wiegand S."/>
            <person name="Jogler M."/>
            <person name="Boedeker C."/>
            <person name="Pinto D."/>
            <person name="Vollmers J."/>
            <person name="Rivas-Marin E."/>
            <person name="Kohn T."/>
            <person name="Peeters S.H."/>
            <person name="Heuer A."/>
            <person name="Rast P."/>
            <person name="Oberbeckmann S."/>
            <person name="Bunk B."/>
            <person name="Jeske O."/>
            <person name="Meyerdierks A."/>
            <person name="Storesund J.E."/>
            <person name="Kallscheuer N."/>
            <person name="Luecker S."/>
            <person name="Lage O.M."/>
            <person name="Pohl T."/>
            <person name="Merkel B.J."/>
            <person name="Hornburger P."/>
            <person name="Mueller R.-W."/>
            <person name="Bruemmer F."/>
            <person name="Labrenz M."/>
            <person name="Spormann A.M."/>
            <person name="Op den Camp H."/>
            <person name="Overmann J."/>
            <person name="Amann R."/>
            <person name="Jetten M.S.M."/>
            <person name="Mascher T."/>
            <person name="Medema M.H."/>
            <person name="Devos D.P."/>
            <person name="Kaster A.-K."/>
            <person name="Ovreas L."/>
            <person name="Rohde M."/>
            <person name="Galperin M.Y."/>
            <person name="Jogler C."/>
        </authorList>
    </citation>
    <scope>NUCLEOTIDE SEQUENCE [LARGE SCALE GENOMIC DNA]</scope>
    <source>
        <strain evidence="5 6">Pla85_3_4</strain>
    </source>
</reference>
<keyword evidence="1 3" id="KW-0853">WD repeat</keyword>
<keyword evidence="6" id="KW-1185">Reference proteome</keyword>
<dbReference type="PANTHER" id="PTHR44129">
    <property type="entry name" value="WD REPEAT-CONTAINING PROTEIN POP1"/>
    <property type="match status" value="1"/>
</dbReference>
<feature type="repeat" description="WD" evidence="3">
    <location>
        <begin position="160"/>
        <end position="201"/>
    </location>
</feature>
<gene>
    <name evidence="5" type="ORF">Pla8534_44010</name>
</gene>
<evidence type="ECO:0000256" key="1">
    <source>
        <dbReference type="ARBA" id="ARBA00022574"/>
    </source>
</evidence>
<dbReference type="InterPro" id="IPR015943">
    <property type="entry name" value="WD40/YVTN_repeat-like_dom_sf"/>
</dbReference>
<dbReference type="InterPro" id="IPR036322">
    <property type="entry name" value="WD40_repeat_dom_sf"/>
</dbReference>
<accession>A0A518DXM3</accession>
<dbReference type="Pfam" id="PF00400">
    <property type="entry name" value="WD40"/>
    <property type="match status" value="3"/>
</dbReference>
<organism evidence="5 6">
    <name type="scientific">Lignipirellula cremea</name>
    <dbReference type="NCBI Taxonomy" id="2528010"/>
    <lineage>
        <taxon>Bacteria</taxon>
        <taxon>Pseudomonadati</taxon>
        <taxon>Planctomycetota</taxon>
        <taxon>Planctomycetia</taxon>
        <taxon>Pirellulales</taxon>
        <taxon>Pirellulaceae</taxon>
        <taxon>Lignipirellula</taxon>
    </lineage>
</organism>